<proteinExistence type="predicted"/>
<comment type="caution">
    <text evidence="1">The sequence shown here is derived from an EMBL/GenBank/DDBJ whole genome shotgun (WGS) entry which is preliminary data.</text>
</comment>
<evidence type="ECO:0000313" key="2">
    <source>
        <dbReference type="Proteomes" id="UP001595443"/>
    </source>
</evidence>
<reference evidence="2" key="1">
    <citation type="journal article" date="2019" name="Int. J. Syst. Evol. Microbiol.">
        <title>The Global Catalogue of Microorganisms (GCM) 10K type strain sequencing project: providing services to taxonomists for standard genome sequencing and annotation.</title>
        <authorList>
            <consortium name="The Broad Institute Genomics Platform"/>
            <consortium name="The Broad Institute Genome Sequencing Center for Infectious Disease"/>
            <person name="Wu L."/>
            <person name="Ma J."/>
        </authorList>
    </citation>
    <scope>NUCLEOTIDE SEQUENCE [LARGE SCALE GENOMIC DNA]</scope>
    <source>
        <strain evidence="2">KCTC 62192</strain>
    </source>
</reference>
<name>A0ABV7ACV8_9RHOB</name>
<dbReference type="Proteomes" id="UP001595443">
    <property type="component" value="Unassembled WGS sequence"/>
</dbReference>
<protein>
    <submittedName>
        <fullName evidence="1">Uncharacterized protein</fullName>
    </submittedName>
</protein>
<gene>
    <name evidence="1" type="ORF">ACFOES_02035</name>
</gene>
<dbReference type="EMBL" id="JBHRSK010000002">
    <property type="protein sequence ID" value="MFC2966862.1"/>
    <property type="molecule type" value="Genomic_DNA"/>
</dbReference>
<keyword evidence="2" id="KW-1185">Reference proteome</keyword>
<dbReference type="RefSeq" id="WP_377831486.1">
    <property type="nucleotide sequence ID" value="NZ_JBHRSK010000002.1"/>
</dbReference>
<evidence type="ECO:0000313" key="1">
    <source>
        <dbReference type="EMBL" id="MFC2966862.1"/>
    </source>
</evidence>
<organism evidence="1 2">
    <name type="scientific">Acidimangrovimonas pyrenivorans</name>
    <dbReference type="NCBI Taxonomy" id="2030798"/>
    <lineage>
        <taxon>Bacteria</taxon>
        <taxon>Pseudomonadati</taxon>
        <taxon>Pseudomonadota</taxon>
        <taxon>Alphaproteobacteria</taxon>
        <taxon>Rhodobacterales</taxon>
        <taxon>Paracoccaceae</taxon>
        <taxon>Acidimangrovimonas</taxon>
    </lineage>
</organism>
<sequence>MKGHELKPSGGGLLARAKGRLAAHDDRRVERTILKGRCAVTDKPFEAVFERKRGGDDTIFRFKEYLRPQNGGTGGPSSIPTKLDVPIDDIKLESLGCPHCKSGSAFHWVRCGRCKSFVCSGRSQQLSNGFYFRCGLSCGNEGITGELKRVDMIKPPKPTALQLPNNKKPRRLLTDQRIALRITDARGRK</sequence>
<accession>A0ABV7ACV8</accession>